<accession>A0A0C3E6I5</accession>
<feature type="compositionally biased region" description="Polar residues" evidence="1">
    <location>
        <begin position="410"/>
        <end position="434"/>
    </location>
</feature>
<sequence>MSLRAFENAGILHRDISLVNLFLTFVTHRSDHREFIQKISGWSRHEQDALCAKISHLKRRRLLGNWGYAVPGAKCITTATDLGTDQLPDGAHPPTSPVEIPAEFDHLVEPSNCVPVMPVHSTNAITSLTPISDLTKEDNIVLNMGPGMGNDLHDTIDTSPLYRTGTWSWMSAQLVMAGTRQPVIHDQSHDLESIFYVLVGICVLFDRPNKPKPSILKTITIQSDLTWKPFILHHISLYFQPIIPLLTCLQKDIILPLSTDDNDNVHHKVDFMHDMFINTIIETLLHLGPGAWIPVDQEGDNGDDSKPHTDHYETKSNSADLASEVNFPPADAPHESSESISSSYPLNVSTLPPMLPRPAPYRPSVGPGFYSVDSGLAHHHSTREDAEDLDDLDFPQKRRQSSSHGASSSRAPNLSFRTASNHVLHNWRGQSTGSVPRRSARNPGRYR</sequence>
<dbReference type="Pfam" id="PF17667">
    <property type="entry name" value="Pkinase_fungal"/>
    <property type="match status" value="1"/>
</dbReference>
<evidence type="ECO:0000313" key="4">
    <source>
        <dbReference type="Proteomes" id="UP000053989"/>
    </source>
</evidence>
<feature type="compositionally biased region" description="Basic residues" evidence="1">
    <location>
        <begin position="438"/>
        <end position="447"/>
    </location>
</feature>
<protein>
    <recommendedName>
        <fullName evidence="2">Fungal-type protein kinase domain-containing protein</fullName>
    </recommendedName>
</protein>
<keyword evidence="4" id="KW-1185">Reference proteome</keyword>
<feature type="compositionally biased region" description="Basic and acidic residues" evidence="1">
    <location>
        <begin position="303"/>
        <end position="314"/>
    </location>
</feature>
<dbReference type="EMBL" id="KN822009">
    <property type="protein sequence ID" value="KIM68410.1"/>
    <property type="molecule type" value="Genomic_DNA"/>
</dbReference>
<dbReference type="InParanoid" id="A0A0C3E6I5"/>
<reference evidence="3 4" key="1">
    <citation type="submission" date="2014-04" db="EMBL/GenBank/DDBJ databases">
        <authorList>
            <consortium name="DOE Joint Genome Institute"/>
            <person name="Kuo A."/>
            <person name="Kohler A."/>
            <person name="Nagy L.G."/>
            <person name="Floudas D."/>
            <person name="Copeland A."/>
            <person name="Barry K.W."/>
            <person name="Cichocki N."/>
            <person name="Veneault-Fourrey C."/>
            <person name="LaButti K."/>
            <person name="Lindquist E.A."/>
            <person name="Lipzen A."/>
            <person name="Lundell T."/>
            <person name="Morin E."/>
            <person name="Murat C."/>
            <person name="Sun H."/>
            <person name="Tunlid A."/>
            <person name="Henrissat B."/>
            <person name="Grigoriev I.V."/>
            <person name="Hibbett D.S."/>
            <person name="Martin F."/>
            <person name="Nordberg H.P."/>
            <person name="Cantor M.N."/>
            <person name="Hua S.X."/>
        </authorList>
    </citation>
    <scope>NUCLEOTIDE SEQUENCE [LARGE SCALE GENOMIC DNA]</scope>
    <source>
        <strain evidence="3 4">Foug A</strain>
    </source>
</reference>
<feature type="region of interest" description="Disordered" evidence="1">
    <location>
        <begin position="295"/>
        <end position="344"/>
    </location>
</feature>
<dbReference type="AlphaFoldDB" id="A0A0C3E6I5"/>
<feature type="region of interest" description="Disordered" evidence="1">
    <location>
        <begin position="396"/>
        <end position="447"/>
    </location>
</feature>
<reference evidence="4" key="2">
    <citation type="submission" date="2015-01" db="EMBL/GenBank/DDBJ databases">
        <title>Evolutionary Origins and Diversification of the Mycorrhizal Mutualists.</title>
        <authorList>
            <consortium name="DOE Joint Genome Institute"/>
            <consortium name="Mycorrhizal Genomics Consortium"/>
            <person name="Kohler A."/>
            <person name="Kuo A."/>
            <person name="Nagy L.G."/>
            <person name="Floudas D."/>
            <person name="Copeland A."/>
            <person name="Barry K.W."/>
            <person name="Cichocki N."/>
            <person name="Veneault-Fourrey C."/>
            <person name="LaButti K."/>
            <person name="Lindquist E.A."/>
            <person name="Lipzen A."/>
            <person name="Lundell T."/>
            <person name="Morin E."/>
            <person name="Murat C."/>
            <person name="Riley R."/>
            <person name="Ohm R."/>
            <person name="Sun H."/>
            <person name="Tunlid A."/>
            <person name="Henrissat B."/>
            <person name="Grigoriev I.V."/>
            <person name="Hibbett D.S."/>
            <person name="Martin F."/>
        </authorList>
    </citation>
    <scope>NUCLEOTIDE SEQUENCE [LARGE SCALE GENOMIC DNA]</scope>
    <source>
        <strain evidence="4">Foug A</strain>
    </source>
</reference>
<evidence type="ECO:0000256" key="1">
    <source>
        <dbReference type="SAM" id="MobiDB-lite"/>
    </source>
</evidence>
<gene>
    <name evidence="3" type="ORF">SCLCIDRAFT_20324</name>
</gene>
<dbReference type="STRING" id="1036808.A0A0C3E6I5"/>
<dbReference type="InterPro" id="IPR040976">
    <property type="entry name" value="Pkinase_fungal"/>
</dbReference>
<organism evidence="3 4">
    <name type="scientific">Scleroderma citrinum Foug A</name>
    <dbReference type="NCBI Taxonomy" id="1036808"/>
    <lineage>
        <taxon>Eukaryota</taxon>
        <taxon>Fungi</taxon>
        <taxon>Dikarya</taxon>
        <taxon>Basidiomycota</taxon>
        <taxon>Agaricomycotina</taxon>
        <taxon>Agaricomycetes</taxon>
        <taxon>Agaricomycetidae</taxon>
        <taxon>Boletales</taxon>
        <taxon>Sclerodermatineae</taxon>
        <taxon>Sclerodermataceae</taxon>
        <taxon>Scleroderma</taxon>
    </lineage>
</organism>
<feature type="domain" description="Fungal-type protein kinase" evidence="2">
    <location>
        <begin position="160"/>
        <end position="202"/>
    </location>
</feature>
<name>A0A0C3E6I5_9AGAM</name>
<evidence type="ECO:0000259" key="2">
    <source>
        <dbReference type="Pfam" id="PF17667"/>
    </source>
</evidence>
<dbReference type="Proteomes" id="UP000053989">
    <property type="component" value="Unassembled WGS sequence"/>
</dbReference>
<proteinExistence type="predicted"/>
<dbReference type="HOGENOM" id="CLU_612748_0_0_1"/>
<evidence type="ECO:0000313" key="3">
    <source>
        <dbReference type="EMBL" id="KIM68410.1"/>
    </source>
</evidence>
<dbReference type="OrthoDB" id="5584477at2759"/>